<evidence type="ECO:0000256" key="1">
    <source>
        <dbReference type="ARBA" id="ARBA00010641"/>
    </source>
</evidence>
<dbReference type="InterPro" id="IPR007627">
    <property type="entry name" value="RNA_pol_sigma70_r2"/>
</dbReference>
<accession>A0A926ELZ7</accession>
<dbReference type="Pfam" id="PF04542">
    <property type="entry name" value="Sigma70_r2"/>
    <property type="match status" value="1"/>
</dbReference>
<protein>
    <submittedName>
        <fullName evidence="7">Sigma-70 family RNA polymerase sigma factor</fullName>
    </submittedName>
</protein>
<evidence type="ECO:0000259" key="6">
    <source>
        <dbReference type="Pfam" id="PF08281"/>
    </source>
</evidence>
<keyword evidence="3" id="KW-0731">Sigma factor</keyword>
<dbReference type="Gene3D" id="1.10.10.10">
    <property type="entry name" value="Winged helix-like DNA-binding domain superfamily/Winged helix DNA-binding domain"/>
    <property type="match status" value="1"/>
</dbReference>
<dbReference type="RefSeq" id="WP_262394003.1">
    <property type="nucleotide sequence ID" value="NZ_JACRTD010000001.1"/>
</dbReference>
<dbReference type="PANTHER" id="PTHR43133">
    <property type="entry name" value="RNA POLYMERASE ECF-TYPE SIGMA FACTO"/>
    <property type="match status" value="1"/>
</dbReference>
<organism evidence="7 8">
    <name type="scientific">Youxingia wuxianensis</name>
    <dbReference type="NCBI Taxonomy" id="2763678"/>
    <lineage>
        <taxon>Bacteria</taxon>
        <taxon>Bacillati</taxon>
        <taxon>Bacillota</taxon>
        <taxon>Clostridia</taxon>
        <taxon>Eubacteriales</taxon>
        <taxon>Oscillospiraceae</taxon>
        <taxon>Youxingia</taxon>
    </lineage>
</organism>
<dbReference type="Pfam" id="PF08281">
    <property type="entry name" value="Sigma70_r4_2"/>
    <property type="match status" value="1"/>
</dbReference>
<dbReference type="PANTHER" id="PTHR43133:SF60">
    <property type="entry name" value="RNA POLYMERASE SIGMA FACTOR SIGV"/>
    <property type="match status" value="1"/>
</dbReference>
<dbReference type="Gene3D" id="1.10.1740.10">
    <property type="match status" value="1"/>
</dbReference>
<comment type="caution">
    <text evidence="7">The sequence shown here is derived from an EMBL/GenBank/DDBJ whole genome shotgun (WGS) entry which is preliminary data.</text>
</comment>
<dbReference type="GO" id="GO:0003677">
    <property type="term" value="F:DNA binding"/>
    <property type="evidence" value="ECO:0007669"/>
    <property type="project" value="InterPro"/>
</dbReference>
<evidence type="ECO:0000313" key="7">
    <source>
        <dbReference type="EMBL" id="MBC8584151.1"/>
    </source>
</evidence>
<evidence type="ECO:0000313" key="8">
    <source>
        <dbReference type="Proteomes" id="UP000623678"/>
    </source>
</evidence>
<keyword evidence="8" id="KW-1185">Reference proteome</keyword>
<dbReference type="SUPFAM" id="SSF88659">
    <property type="entry name" value="Sigma3 and sigma4 domains of RNA polymerase sigma factors"/>
    <property type="match status" value="1"/>
</dbReference>
<dbReference type="NCBIfam" id="TIGR02937">
    <property type="entry name" value="sigma70-ECF"/>
    <property type="match status" value="1"/>
</dbReference>
<evidence type="ECO:0000256" key="3">
    <source>
        <dbReference type="ARBA" id="ARBA00023082"/>
    </source>
</evidence>
<dbReference type="InterPro" id="IPR036388">
    <property type="entry name" value="WH-like_DNA-bd_sf"/>
</dbReference>
<sequence>MTTEKFKTLICQYEKLVFTICYQMVRDYQEAENLTQETFVSAFTHIDSCREDTMKAWLARIATNKAKDHLKSAYNRKVALSQDMSEMDVIRQENSPEQLYMGEEGAQRIKEKILTLKEPYSKVSIMFFLEEKSIDAISAALGRPKKTVQTQIYRARSMLQQMIKEDT</sequence>
<keyword evidence="4" id="KW-0804">Transcription</keyword>
<dbReference type="GO" id="GO:0006352">
    <property type="term" value="P:DNA-templated transcription initiation"/>
    <property type="evidence" value="ECO:0007669"/>
    <property type="project" value="InterPro"/>
</dbReference>
<dbReference type="SUPFAM" id="SSF88946">
    <property type="entry name" value="Sigma2 domain of RNA polymerase sigma factors"/>
    <property type="match status" value="1"/>
</dbReference>
<proteinExistence type="inferred from homology"/>
<dbReference type="AlphaFoldDB" id="A0A926ELZ7"/>
<dbReference type="GO" id="GO:0016987">
    <property type="term" value="F:sigma factor activity"/>
    <property type="evidence" value="ECO:0007669"/>
    <property type="project" value="UniProtKB-KW"/>
</dbReference>
<feature type="domain" description="RNA polymerase sigma-70 region 2" evidence="5">
    <location>
        <begin position="10"/>
        <end position="73"/>
    </location>
</feature>
<gene>
    <name evidence="7" type="ORF">H8705_00950</name>
</gene>
<dbReference type="InterPro" id="IPR013324">
    <property type="entry name" value="RNA_pol_sigma_r3/r4-like"/>
</dbReference>
<evidence type="ECO:0000256" key="4">
    <source>
        <dbReference type="ARBA" id="ARBA00023163"/>
    </source>
</evidence>
<feature type="domain" description="RNA polymerase sigma factor 70 region 4 type 2" evidence="6">
    <location>
        <begin position="107"/>
        <end position="159"/>
    </location>
</feature>
<dbReference type="InterPro" id="IPR013325">
    <property type="entry name" value="RNA_pol_sigma_r2"/>
</dbReference>
<name>A0A926ELZ7_9FIRM</name>
<dbReference type="InterPro" id="IPR039425">
    <property type="entry name" value="RNA_pol_sigma-70-like"/>
</dbReference>
<comment type="similarity">
    <text evidence="1">Belongs to the sigma-70 factor family. ECF subfamily.</text>
</comment>
<dbReference type="EMBL" id="JACRTD010000001">
    <property type="protein sequence ID" value="MBC8584151.1"/>
    <property type="molecule type" value="Genomic_DNA"/>
</dbReference>
<keyword evidence="2" id="KW-0805">Transcription regulation</keyword>
<dbReference type="InterPro" id="IPR013249">
    <property type="entry name" value="RNA_pol_sigma70_r4_t2"/>
</dbReference>
<reference evidence="7" key="1">
    <citation type="submission" date="2020-08" db="EMBL/GenBank/DDBJ databases">
        <title>Genome public.</title>
        <authorList>
            <person name="Liu C."/>
            <person name="Sun Q."/>
        </authorList>
    </citation>
    <scope>NUCLEOTIDE SEQUENCE</scope>
    <source>
        <strain evidence="7">NSJ-64</strain>
    </source>
</reference>
<evidence type="ECO:0000256" key="2">
    <source>
        <dbReference type="ARBA" id="ARBA00023015"/>
    </source>
</evidence>
<dbReference type="Proteomes" id="UP000623678">
    <property type="component" value="Unassembled WGS sequence"/>
</dbReference>
<evidence type="ECO:0000259" key="5">
    <source>
        <dbReference type="Pfam" id="PF04542"/>
    </source>
</evidence>
<dbReference type="InterPro" id="IPR014284">
    <property type="entry name" value="RNA_pol_sigma-70_dom"/>
</dbReference>